<gene>
    <name evidence="6" type="ORF">FloV-SA2_00302</name>
</gene>
<evidence type="ECO:0000256" key="2">
    <source>
        <dbReference type="ARBA" id="ARBA00022801"/>
    </source>
</evidence>
<protein>
    <submittedName>
        <fullName evidence="6">Helicase</fullName>
    </submittedName>
</protein>
<dbReference type="SMART" id="SM00490">
    <property type="entry name" value="HELICc"/>
    <property type="match status" value="1"/>
</dbReference>
<evidence type="ECO:0000313" key="6">
    <source>
        <dbReference type="EMBL" id="XDO02121.1"/>
    </source>
</evidence>
<keyword evidence="4" id="KW-0067">ATP-binding</keyword>
<dbReference type="GO" id="GO:0016787">
    <property type="term" value="F:hydrolase activity"/>
    <property type="evidence" value="ECO:0007669"/>
    <property type="project" value="UniProtKB-KW"/>
</dbReference>
<reference evidence="6" key="1">
    <citation type="submission" date="2024-03" db="EMBL/GenBank/DDBJ databases">
        <title>Eukaryotic viruses encode the ribosomal protein eL40.</title>
        <authorList>
            <person name="Thomy J."/>
            <person name="Schvarcz C.R."/>
            <person name="McBeain K.A."/>
            <person name="Edwards K.F."/>
            <person name="Steward G.F."/>
        </authorList>
    </citation>
    <scope>NUCLEOTIDE SEQUENCE</scope>
    <source>
        <strain evidence="6">FloV-SA2</strain>
    </source>
</reference>
<dbReference type="EMBL" id="PP542043">
    <property type="protein sequence ID" value="XDO02121.1"/>
    <property type="molecule type" value="Genomic_DNA"/>
</dbReference>
<feature type="domain" description="Helicase ATP-binding" evidence="5">
    <location>
        <begin position="65"/>
        <end position="280"/>
    </location>
</feature>
<dbReference type="Pfam" id="PF00271">
    <property type="entry name" value="Helicase_C"/>
    <property type="match status" value="1"/>
</dbReference>
<dbReference type="Gene3D" id="3.40.50.300">
    <property type="entry name" value="P-loop containing nucleotide triphosphate hydrolases"/>
    <property type="match status" value="2"/>
</dbReference>
<keyword evidence="3 6" id="KW-0347">Helicase</keyword>
<dbReference type="PROSITE" id="PS51192">
    <property type="entry name" value="HELICASE_ATP_BIND_1"/>
    <property type="match status" value="1"/>
</dbReference>
<evidence type="ECO:0000256" key="3">
    <source>
        <dbReference type="ARBA" id="ARBA00022806"/>
    </source>
</evidence>
<dbReference type="GO" id="GO:0031297">
    <property type="term" value="P:replication fork processing"/>
    <property type="evidence" value="ECO:0007669"/>
    <property type="project" value="TreeGrafter"/>
</dbReference>
<dbReference type="InterPro" id="IPR014001">
    <property type="entry name" value="Helicase_ATP-bd"/>
</dbReference>
<dbReference type="InterPro" id="IPR002464">
    <property type="entry name" value="DNA/RNA_helicase_DEAH_CS"/>
</dbReference>
<accession>A0AB39J728</accession>
<dbReference type="GO" id="GO:0004520">
    <property type="term" value="F:DNA endonuclease activity"/>
    <property type="evidence" value="ECO:0007669"/>
    <property type="project" value="TreeGrafter"/>
</dbReference>
<dbReference type="PROSITE" id="PS00690">
    <property type="entry name" value="DEAH_ATP_HELICASE"/>
    <property type="match status" value="1"/>
</dbReference>
<dbReference type="PANTHER" id="PTHR45766:SF3">
    <property type="entry name" value="DNA ANNEALING HELICASE AND ENDONUCLEASE ZRANB3"/>
    <property type="match status" value="1"/>
</dbReference>
<proteinExistence type="predicted"/>
<evidence type="ECO:0000259" key="5">
    <source>
        <dbReference type="PROSITE" id="PS51192"/>
    </source>
</evidence>
<keyword evidence="1" id="KW-0547">Nucleotide-binding</keyword>
<dbReference type="InterPro" id="IPR001650">
    <property type="entry name" value="Helicase_C-like"/>
</dbReference>
<name>A0AB39J728_9VIRU</name>
<organism evidence="6">
    <name type="scientific">Florenciella sp. virus SA2</name>
    <dbReference type="NCBI Taxonomy" id="3240092"/>
    <lineage>
        <taxon>Viruses</taxon>
    </lineage>
</organism>
<dbReference type="SMART" id="SM00487">
    <property type="entry name" value="DEXDc"/>
    <property type="match status" value="1"/>
</dbReference>
<dbReference type="InterPro" id="IPR027417">
    <property type="entry name" value="P-loop_NTPase"/>
</dbReference>
<sequence length="1131" mass="131166">MDKINYKYPLFDNNKFQKKITLKKEFNHRYIAEKGDIIDMENNKLLCSSKEFVLSPNQEFIKMFLHPNTPYNGVLLYHGMGSGKTCSAITVTEQFRTLNKYNNLKKILIVASPNVQQSFRLQLFDSNKLKKVNNIWQLEGCVGPELLHELKDYDVNNLNFDTIVNKINKIINNNYLFIGYEKLANMIEKVIKKVHITDETKKKKVIKTKLNSIFGNSLFVIDEAHNIRMIGGNKNIKKTAQCLNLLTTYVKRNKILLLTGTPMYNDPKEIVFLLNLLRQNDGLSKISVKEIFDKSGNFLLDKNGKNIGKSALLLKANGYVSYVRGENPYNFPFKIYPNDYECQYSIKNYNYPTTQYNGIPVNKPIEFLDLYMNMMSDFQIEGYHYFKDKIKAIKEDDTLETSGYKEIQDSLFALNICYPNMKDKTKFLSGKDGLRSVMSVTNGKFSYTNKDMNVFNSNMIGNYSKKIETILDHIAKSDGIILVYSQFIESGLIPIALALEEYGMNRINKDHNLFSKDALPKKRQTKYNYAMITGNIKYSSNNSKEIEKISHLNNVNGDQCKVVLISQAGSEGIDFKNLRQVHILEPWFNLNRIEQIIGRAIRNCSHKSLPLEKRNSQIFLHGSYINEGEECVDMWLYRKCEEKSVKIGKVQKVLKSVSIDCLLNEDQKSFSKLNQTIPILLSTKENIDYNLKDKSYSLVCDYQHNCDYECINKIGGDDITDLSTYSYEYVINSKLIEKIKKLFLKKHVYKREDLISLLTAGTRSSINVETIYGSLTYLIDNNNNDFLIDKFGRKGKMINIKDLYLFQPIEFDSYTSYYDKTRVLESTPEHLLIPKIIKPRISILNKANVTIKSSMKDKIEKVKENNKTKLLLFRLKNYYSDGYEIIGEIKDKNPDYYKNFSLMVNELVNISNGSIKDDIKQIFLIEHILETLTIDQEETMIQYLFNPMSNLTKLELLYKAYYETNYIFDVNGGKMLFLIDLKDTSTKTDTINNKQLKIYIKLSNDEMFRTLTSSELIERQGEIMNIIRLNNNSQLFKYVAFMGYSNTEDSVIIKTKNTQNKKNTGAFFIQSTPGKMIPLLNEMFGADIIKPKKYSKPQLCILLELISKHKTLQGTTKYYLTKFQLMDNYLK</sequence>
<evidence type="ECO:0000256" key="1">
    <source>
        <dbReference type="ARBA" id="ARBA00022741"/>
    </source>
</evidence>
<keyword evidence="2" id="KW-0378">Hydrolase</keyword>
<dbReference type="InterPro" id="IPR000330">
    <property type="entry name" value="SNF2_N"/>
</dbReference>
<dbReference type="GO" id="GO:0004386">
    <property type="term" value="F:helicase activity"/>
    <property type="evidence" value="ECO:0007669"/>
    <property type="project" value="UniProtKB-KW"/>
</dbReference>
<dbReference type="Pfam" id="PF00176">
    <property type="entry name" value="SNF2-rel_dom"/>
    <property type="match status" value="1"/>
</dbReference>
<dbReference type="GO" id="GO:0006281">
    <property type="term" value="P:DNA repair"/>
    <property type="evidence" value="ECO:0007669"/>
    <property type="project" value="TreeGrafter"/>
</dbReference>
<dbReference type="SUPFAM" id="SSF52540">
    <property type="entry name" value="P-loop containing nucleoside triphosphate hydrolases"/>
    <property type="match status" value="1"/>
</dbReference>
<evidence type="ECO:0000256" key="4">
    <source>
        <dbReference type="ARBA" id="ARBA00022840"/>
    </source>
</evidence>
<dbReference type="PANTHER" id="PTHR45766">
    <property type="entry name" value="DNA ANNEALING HELICASE AND ENDONUCLEASE ZRANB3 FAMILY MEMBER"/>
    <property type="match status" value="1"/>
</dbReference>
<dbReference type="GO" id="GO:0005524">
    <property type="term" value="F:ATP binding"/>
    <property type="evidence" value="ECO:0007669"/>
    <property type="project" value="UniProtKB-KW"/>
</dbReference>